<dbReference type="Gene3D" id="3.20.20.70">
    <property type="entry name" value="Aldolase class I"/>
    <property type="match status" value="1"/>
</dbReference>
<dbReference type="GO" id="GO:0005975">
    <property type="term" value="P:carbohydrate metabolic process"/>
    <property type="evidence" value="ECO:0007669"/>
    <property type="project" value="UniProtKB-UniRule"/>
</dbReference>
<dbReference type="PRINTS" id="PR00846">
    <property type="entry name" value="GLHYDRLASE56"/>
</dbReference>
<feature type="chain" id="PRO_5043822679" description="Hyaluronidase" evidence="8">
    <location>
        <begin position="26"/>
        <end position="365"/>
    </location>
</feature>
<keyword evidence="3" id="KW-0325">Glycoprotein</keyword>
<accession>A0AAW2HD48</accession>
<feature type="disulfide bond" evidence="6">
    <location>
        <begin position="54"/>
        <end position="344"/>
    </location>
</feature>
<name>A0AAW2HD48_9NEOP</name>
<feature type="disulfide bond" evidence="6">
    <location>
        <begin position="221"/>
        <end position="232"/>
    </location>
</feature>
<dbReference type="InterPro" id="IPR017853">
    <property type="entry name" value="GH"/>
</dbReference>
<comment type="catalytic activity">
    <reaction evidence="7">
        <text>Random hydrolysis of (1-&gt;4)-linkages between N-acetyl-beta-D-glucosamine and D-glucuronate residues in hyaluronate.</text>
        <dbReference type="EC" id="3.2.1.35"/>
    </reaction>
</comment>
<comment type="caution">
    <text evidence="9">The sequence shown here is derived from an EMBL/GenBank/DDBJ whole genome shotgun (WGS) entry which is preliminary data.</text>
</comment>
<dbReference type="PANTHER" id="PTHR11769">
    <property type="entry name" value="HYALURONIDASE"/>
    <property type="match status" value="1"/>
</dbReference>
<dbReference type="SUPFAM" id="SSF51445">
    <property type="entry name" value="(Trans)glycosidases"/>
    <property type="match status" value="1"/>
</dbReference>
<gene>
    <name evidence="9" type="ORF">PYX00_009977</name>
</gene>
<feature type="active site" description="Proton donor" evidence="5">
    <location>
        <position position="145"/>
    </location>
</feature>
<dbReference type="InterPro" id="IPR001329">
    <property type="entry name" value="Venom_Hyaluronidase"/>
</dbReference>
<keyword evidence="2 6" id="KW-1015">Disulfide bond</keyword>
<reference evidence="9" key="1">
    <citation type="journal article" date="2024" name="Gigascience">
        <title>Chromosome-level genome of the poultry shaft louse Menopon gallinae provides insight into the host-switching and adaptive evolution of parasitic lice.</title>
        <authorList>
            <person name="Xu Y."/>
            <person name="Ma L."/>
            <person name="Liu S."/>
            <person name="Liang Y."/>
            <person name="Liu Q."/>
            <person name="He Z."/>
            <person name="Tian L."/>
            <person name="Duan Y."/>
            <person name="Cai W."/>
            <person name="Li H."/>
            <person name="Song F."/>
        </authorList>
    </citation>
    <scope>NUCLEOTIDE SEQUENCE</scope>
    <source>
        <strain evidence="9">Cailab_2023a</strain>
    </source>
</reference>
<keyword evidence="8" id="KW-0732">Signal</keyword>
<dbReference type="PIRSF" id="PIRSF038193">
    <property type="entry name" value="Hyaluronidase"/>
    <property type="match status" value="1"/>
</dbReference>
<feature type="signal peptide" evidence="8">
    <location>
        <begin position="1"/>
        <end position="25"/>
    </location>
</feature>
<evidence type="ECO:0000256" key="3">
    <source>
        <dbReference type="ARBA" id="ARBA00023180"/>
    </source>
</evidence>
<evidence type="ECO:0000256" key="8">
    <source>
        <dbReference type="SAM" id="SignalP"/>
    </source>
</evidence>
<evidence type="ECO:0000256" key="1">
    <source>
        <dbReference type="ARBA" id="ARBA00008871"/>
    </source>
</evidence>
<dbReference type="AlphaFoldDB" id="A0AAW2HD48"/>
<dbReference type="Pfam" id="PF01630">
    <property type="entry name" value="Glyco_hydro_56"/>
    <property type="match status" value="1"/>
</dbReference>
<dbReference type="PRINTS" id="PR00847">
    <property type="entry name" value="HYALURONDASE"/>
</dbReference>
<evidence type="ECO:0000256" key="4">
    <source>
        <dbReference type="PIRNR" id="PIRNR038193"/>
    </source>
</evidence>
<dbReference type="InterPro" id="IPR018155">
    <property type="entry name" value="Hyaluronidase"/>
</dbReference>
<dbReference type="GO" id="GO:0030214">
    <property type="term" value="P:hyaluronan catabolic process"/>
    <property type="evidence" value="ECO:0007669"/>
    <property type="project" value="TreeGrafter"/>
</dbReference>
<evidence type="ECO:0000256" key="7">
    <source>
        <dbReference type="RuleBase" id="RU610713"/>
    </source>
</evidence>
<dbReference type="PANTHER" id="PTHR11769:SF35">
    <property type="entry name" value="HYALURONIDASE"/>
    <property type="match status" value="1"/>
</dbReference>
<dbReference type="InterPro" id="IPR013785">
    <property type="entry name" value="Aldolase_TIM"/>
</dbReference>
<sequence>MLNISRGMGHLGILGFALFVAEISTLNPLDMVRDPNYPRTESFDVYWNIPTYLCKKHKIDFEPQVKKYGIIVNKDDAFRGEKITILYDPGMFPIVVKDTTTGKYKEVNGGIPQLGDVNRHLEEFTKVIEKVVPKDFNGLCIIDFEAWRPAFRQHWREQAIYKNMSLELVRQKHPQWNEKQIQEKAKEEFEAGAKVFMEGTLLHAKKLRPNAKWGYYGFPYCLNFGKGGSAECPDLVKKENDGIQWLFDASQAFYLSLYSSKKLTPEQHKYFVTGRLNEAWRMAIKVSKENPPKVYPYVWYRHHDDPGFLKEETMYNVLETTRKYKMGGAIIWGSSGELKTREQCQDLMNYLNTVLGPTVVKVKSN</sequence>
<dbReference type="EC" id="3.2.1.35" evidence="7"/>
<organism evidence="9">
    <name type="scientific">Menopon gallinae</name>
    <name type="common">poultry shaft louse</name>
    <dbReference type="NCBI Taxonomy" id="328185"/>
    <lineage>
        <taxon>Eukaryota</taxon>
        <taxon>Metazoa</taxon>
        <taxon>Ecdysozoa</taxon>
        <taxon>Arthropoda</taxon>
        <taxon>Hexapoda</taxon>
        <taxon>Insecta</taxon>
        <taxon>Pterygota</taxon>
        <taxon>Neoptera</taxon>
        <taxon>Paraneoptera</taxon>
        <taxon>Psocodea</taxon>
        <taxon>Troctomorpha</taxon>
        <taxon>Phthiraptera</taxon>
        <taxon>Amblycera</taxon>
        <taxon>Menoponidae</taxon>
        <taxon>Menopon</taxon>
    </lineage>
</organism>
<protein>
    <recommendedName>
        <fullName evidence="7">Hyaluronidase</fullName>
        <ecNumber evidence="7">3.2.1.35</ecNumber>
    </recommendedName>
</protein>
<keyword evidence="7" id="KW-0378">Hydrolase</keyword>
<dbReference type="GO" id="GO:0004415">
    <property type="term" value="F:hyalurononglucosaminidase activity"/>
    <property type="evidence" value="ECO:0007669"/>
    <property type="project" value="UniProtKB-UniRule"/>
</dbReference>
<evidence type="ECO:0000313" key="9">
    <source>
        <dbReference type="EMBL" id="KAL0267824.1"/>
    </source>
</evidence>
<proteinExistence type="inferred from homology"/>
<dbReference type="GO" id="GO:0006952">
    <property type="term" value="P:defense response"/>
    <property type="evidence" value="ECO:0007669"/>
    <property type="project" value="InterPro"/>
</dbReference>
<comment type="similarity">
    <text evidence="1 4 7">Belongs to the glycosyl hydrolase 56 family.</text>
</comment>
<evidence type="ECO:0000256" key="6">
    <source>
        <dbReference type="PIRSR" id="PIRSR038193-3"/>
    </source>
</evidence>
<dbReference type="EMBL" id="JARGDH010000005">
    <property type="protein sequence ID" value="KAL0267824.1"/>
    <property type="molecule type" value="Genomic_DNA"/>
</dbReference>
<evidence type="ECO:0000256" key="5">
    <source>
        <dbReference type="PIRSR" id="PIRSR038193-1"/>
    </source>
</evidence>
<evidence type="ECO:0000256" key="2">
    <source>
        <dbReference type="ARBA" id="ARBA00023157"/>
    </source>
</evidence>
<keyword evidence="7" id="KW-0326">Glycosidase</keyword>